<dbReference type="AlphaFoldDB" id="A0AAX3EIR6"/>
<evidence type="ECO:0000313" key="2">
    <source>
        <dbReference type="Proteomes" id="UP001163293"/>
    </source>
</evidence>
<name>A0AAX3EIR6_PAEUR</name>
<dbReference type="RefSeq" id="WP_062098934.1">
    <property type="nucleotide sequence ID" value="NZ_CP014574.1"/>
</dbReference>
<reference evidence="1" key="1">
    <citation type="submission" date="2022-07" db="EMBL/GenBank/DDBJ databases">
        <authorList>
            <person name="Wu T."/>
        </authorList>
    </citation>
    <scope>NUCLEOTIDE SEQUENCE</scope>
    <source>
        <strain evidence="1">SD-1</strain>
    </source>
</reference>
<keyword evidence="2" id="KW-1185">Reference proteome</keyword>
<dbReference type="Proteomes" id="UP001163293">
    <property type="component" value="Chromosome"/>
</dbReference>
<organism evidence="1 2">
    <name type="scientific">Paenarthrobacter ureafaciens</name>
    <dbReference type="NCBI Taxonomy" id="37931"/>
    <lineage>
        <taxon>Bacteria</taxon>
        <taxon>Bacillati</taxon>
        <taxon>Actinomycetota</taxon>
        <taxon>Actinomycetes</taxon>
        <taxon>Micrococcales</taxon>
        <taxon>Micrococcaceae</taxon>
        <taxon>Paenarthrobacter</taxon>
    </lineage>
</organism>
<proteinExistence type="predicted"/>
<dbReference type="GeneID" id="79882659"/>
<sequence length="94" mass="10096">MGFDRNEPEQSRGLQEVLTAGHISTESLWLHYVSIGGMLGVVEVEAYVKGLLSVPTFQRDVLAAAANELSDGPFALRAPFAIDFDPPATTPVLP</sequence>
<gene>
    <name evidence="1" type="ORF">NL394_01035</name>
</gene>
<evidence type="ECO:0000313" key="1">
    <source>
        <dbReference type="EMBL" id="UYV97864.1"/>
    </source>
</evidence>
<dbReference type="EMBL" id="CP101185">
    <property type="protein sequence ID" value="UYV97864.1"/>
    <property type="molecule type" value="Genomic_DNA"/>
</dbReference>
<protein>
    <submittedName>
        <fullName evidence="1">Uncharacterized protein</fullName>
    </submittedName>
</protein>
<accession>A0AAX3EIR6</accession>